<name>A0A9X1KYF7_9BACT</name>
<reference evidence="1" key="1">
    <citation type="submission" date="2021-09" db="EMBL/GenBank/DDBJ databases">
        <title>Fulvivirga sp. isolated from coastal sediment.</title>
        <authorList>
            <person name="Yu H."/>
        </authorList>
    </citation>
    <scope>NUCLEOTIDE SEQUENCE</scope>
    <source>
        <strain evidence="1">1062</strain>
    </source>
</reference>
<evidence type="ECO:0000313" key="1">
    <source>
        <dbReference type="EMBL" id="MCA6073561.1"/>
    </source>
</evidence>
<protein>
    <submittedName>
        <fullName evidence="1">Uncharacterized protein</fullName>
    </submittedName>
</protein>
<accession>A0A9X1KYF7</accession>
<dbReference type="Proteomes" id="UP001139409">
    <property type="component" value="Unassembled WGS sequence"/>
</dbReference>
<dbReference type="EMBL" id="JAIXNE010000001">
    <property type="protein sequence ID" value="MCA6073561.1"/>
    <property type="molecule type" value="Genomic_DNA"/>
</dbReference>
<gene>
    <name evidence="1" type="ORF">LDX50_01720</name>
</gene>
<sequence length="82" mass="9493">MLRKHVFVYGSMQNVSTIWFDRDYNLLLLTTFTDTGSESVLWMNHHMQHDAGVANSETVLNSGEVMVVYGNIRDIKKMLEKQ</sequence>
<evidence type="ECO:0000313" key="2">
    <source>
        <dbReference type="Proteomes" id="UP001139409"/>
    </source>
</evidence>
<keyword evidence="2" id="KW-1185">Reference proteome</keyword>
<proteinExistence type="predicted"/>
<dbReference type="AlphaFoldDB" id="A0A9X1KYF7"/>
<comment type="caution">
    <text evidence="1">The sequence shown here is derived from an EMBL/GenBank/DDBJ whole genome shotgun (WGS) entry which is preliminary data.</text>
</comment>
<dbReference type="RefSeq" id="WP_225696676.1">
    <property type="nucleotide sequence ID" value="NZ_JAIXNE010000001.1"/>
</dbReference>
<organism evidence="1 2">
    <name type="scientific">Fulvivirga sedimenti</name>
    <dbReference type="NCBI Taxonomy" id="2879465"/>
    <lineage>
        <taxon>Bacteria</taxon>
        <taxon>Pseudomonadati</taxon>
        <taxon>Bacteroidota</taxon>
        <taxon>Cytophagia</taxon>
        <taxon>Cytophagales</taxon>
        <taxon>Fulvivirgaceae</taxon>
        <taxon>Fulvivirga</taxon>
    </lineage>
</organism>